<dbReference type="InterPro" id="IPR000524">
    <property type="entry name" value="Tscrpt_reg_HTH_GntR"/>
</dbReference>
<dbReference type="RefSeq" id="WP_030512130.1">
    <property type="nucleotide sequence ID" value="NZ_CP192071.1"/>
</dbReference>
<dbReference type="GeneID" id="97493705"/>
<dbReference type="Pfam" id="PF00392">
    <property type="entry name" value="GntR"/>
    <property type="match status" value="1"/>
</dbReference>
<dbReference type="OrthoDB" id="4164516at2"/>
<dbReference type="InterPro" id="IPR011711">
    <property type="entry name" value="GntR_C"/>
</dbReference>
<evidence type="ECO:0000256" key="1">
    <source>
        <dbReference type="ARBA" id="ARBA00023015"/>
    </source>
</evidence>
<dbReference type="CDD" id="cd07377">
    <property type="entry name" value="WHTH_GntR"/>
    <property type="match status" value="1"/>
</dbReference>
<dbReference type="SUPFAM" id="SSF46785">
    <property type="entry name" value="Winged helix' DNA-binding domain"/>
    <property type="match status" value="1"/>
</dbReference>
<sequence>MSTYKGRGIHGQVVETIGRRLVTGQFAENGRIDLVELEAELQVSRTVVREALKVLAGKGLVDSRQKRGTVVRPRSEWNLLDPDVISWEFESRGSEMLGQLAEVRQMFEPAAAALAAGRRTDADLAELEAALEDMTAARTPAEAASADLRFHRAVLAATGNELLVRMEVVIESVLAERDRIVHDVVTADDPVPSHLALLDAIRAGDGEAARTRALALLDKSMADVDRAARLQGDR</sequence>
<dbReference type="SUPFAM" id="SSF48008">
    <property type="entry name" value="GntR ligand-binding domain-like"/>
    <property type="match status" value="1"/>
</dbReference>
<feature type="domain" description="HTH gntR-type" evidence="4">
    <location>
        <begin position="7"/>
        <end position="74"/>
    </location>
</feature>
<dbReference type="PROSITE" id="PS50949">
    <property type="entry name" value="HTH_GNTR"/>
    <property type="match status" value="1"/>
</dbReference>
<proteinExistence type="predicted"/>
<accession>A0A1N7DQD7</accession>
<organism evidence="5 6">
    <name type="scientific">Microbispora rosea</name>
    <dbReference type="NCBI Taxonomy" id="58117"/>
    <lineage>
        <taxon>Bacteria</taxon>
        <taxon>Bacillati</taxon>
        <taxon>Actinomycetota</taxon>
        <taxon>Actinomycetes</taxon>
        <taxon>Streptosporangiales</taxon>
        <taxon>Streptosporangiaceae</taxon>
        <taxon>Microbispora</taxon>
    </lineage>
</organism>
<keyword evidence="6" id="KW-1185">Reference proteome</keyword>
<dbReference type="GO" id="GO:0003700">
    <property type="term" value="F:DNA-binding transcription factor activity"/>
    <property type="evidence" value="ECO:0007669"/>
    <property type="project" value="InterPro"/>
</dbReference>
<keyword evidence="3" id="KW-0804">Transcription</keyword>
<dbReference type="PANTHER" id="PTHR43537">
    <property type="entry name" value="TRANSCRIPTIONAL REGULATOR, GNTR FAMILY"/>
    <property type="match status" value="1"/>
</dbReference>
<keyword evidence="2 5" id="KW-0238">DNA-binding</keyword>
<evidence type="ECO:0000256" key="2">
    <source>
        <dbReference type="ARBA" id="ARBA00023125"/>
    </source>
</evidence>
<dbReference type="STRING" id="58117.SAMN05421833_11588"/>
<dbReference type="SMART" id="SM00345">
    <property type="entry name" value="HTH_GNTR"/>
    <property type="match status" value="1"/>
</dbReference>
<dbReference type="InterPro" id="IPR036390">
    <property type="entry name" value="WH_DNA-bd_sf"/>
</dbReference>
<dbReference type="Gene3D" id="1.20.120.530">
    <property type="entry name" value="GntR ligand-binding domain-like"/>
    <property type="match status" value="1"/>
</dbReference>
<dbReference type="InterPro" id="IPR008920">
    <property type="entry name" value="TF_FadR/GntR_C"/>
</dbReference>
<gene>
    <name evidence="5" type="ORF">SAMN05421833_11588</name>
</gene>
<reference evidence="6" key="1">
    <citation type="submission" date="2017-01" db="EMBL/GenBank/DDBJ databases">
        <authorList>
            <person name="Varghese N."/>
            <person name="Submissions S."/>
        </authorList>
    </citation>
    <scope>NUCLEOTIDE SEQUENCE [LARGE SCALE GENOMIC DNA]</scope>
    <source>
        <strain evidence="6">ATCC 12950</strain>
    </source>
</reference>
<dbReference type="EMBL" id="FTNI01000015">
    <property type="protein sequence ID" value="SIR77978.1"/>
    <property type="molecule type" value="Genomic_DNA"/>
</dbReference>
<dbReference type="GO" id="GO:0003677">
    <property type="term" value="F:DNA binding"/>
    <property type="evidence" value="ECO:0007669"/>
    <property type="project" value="UniProtKB-KW"/>
</dbReference>
<dbReference type="Gene3D" id="1.10.10.10">
    <property type="entry name" value="Winged helix-like DNA-binding domain superfamily/Winged helix DNA-binding domain"/>
    <property type="match status" value="1"/>
</dbReference>
<evidence type="ECO:0000313" key="6">
    <source>
        <dbReference type="Proteomes" id="UP000186096"/>
    </source>
</evidence>
<dbReference type="AlphaFoldDB" id="A0A1N7DQD7"/>
<dbReference type="Pfam" id="PF07729">
    <property type="entry name" value="FCD"/>
    <property type="match status" value="1"/>
</dbReference>
<keyword evidence="1" id="KW-0805">Transcription regulation</keyword>
<name>A0A1N7DQD7_9ACTN</name>
<dbReference type="SMART" id="SM00895">
    <property type="entry name" value="FCD"/>
    <property type="match status" value="1"/>
</dbReference>
<dbReference type="InterPro" id="IPR036388">
    <property type="entry name" value="WH-like_DNA-bd_sf"/>
</dbReference>
<evidence type="ECO:0000256" key="3">
    <source>
        <dbReference type="ARBA" id="ARBA00023163"/>
    </source>
</evidence>
<protein>
    <submittedName>
        <fullName evidence="5">DNA-binding transcriptional regulator, FadR family</fullName>
    </submittedName>
</protein>
<evidence type="ECO:0000259" key="4">
    <source>
        <dbReference type="PROSITE" id="PS50949"/>
    </source>
</evidence>
<dbReference type="PANTHER" id="PTHR43537:SF44">
    <property type="entry name" value="GNTR FAMILY REGULATORY PROTEIN"/>
    <property type="match status" value="1"/>
</dbReference>
<evidence type="ECO:0000313" key="5">
    <source>
        <dbReference type="EMBL" id="SIR77978.1"/>
    </source>
</evidence>
<dbReference type="Proteomes" id="UP000186096">
    <property type="component" value="Unassembled WGS sequence"/>
</dbReference>